<feature type="region of interest" description="Disordered" evidence="1">
    <location>
        <begin position="330"/>
        <end position="373"/>
    </location>
</feature>
<feature type="compositionally biased region" description="Acidic residues" evidence="1">
    <location>
        <begin position="343"/>
        <end position="352"/>
    </location>
</feature>
<organism evidence="2 3">
    <name type="scientific">Tanacetum coccineum</name>
    <dbReference type="NCBI Taxonomy" id="301880"/>
    <lineage>
        <taxon>Eukaryota</taxon>
        <taxon>Viridiplantae</taxon>
        <taxon>Streptophyta</taxon>
        <taxon>Embryophyta</taxon>
        <taxon>Tracheophyta</taxon>
        <taxon>Spermatophyta</taxon>
        <taxon>Magnoliopsida</taxon>
        <taxon>eudicotyledons</taxon>
        <taxon>Gunneridae</taxon>
        <taxon>Pentapetalae</taxon>
        <taxon>asterids</taxon>
        <taxon>campanulids</taxon>
        <taxon>Asterales</taxon>
        <taxon>Asteraceae</taxon>
        <taxon>Asteroideae</taxon>
        <taxon>Anthemideae</taxon>
        <taxon>Anthemidinae</taxon>
        <taxon>Tanacetum</taxon>
    </lineage>
</organism>
<dbReference type="PANTHER" id="PTHR11439">
    <property type="entry name" value="GAG-POL-RELATED RETROTRANSPOSON"/>
    <property type="match status" value="1"/>
</dbReference>
<name>A0ABQ5E7S6_9ASTR</name>
<proteinExistence type="predicted"/>
<evidence type="ECO:0000256" key="1">
    <source>
        <dbReference type="SAM" id="MobiDB-lite"/>
    </source>
</evidence>
<evidence type="ECO:0000313" key="3">
    <source>
        <dbReference type="Proteomes" id="UP001151760"/>
    </source>
</evidence>
<dbReference type="EMBL" id="BQNB010016026">
    <property type="protein sequence ID" value="GJT46934.1"/>
    <property type="molecule type" value="Genomic_DNA"/>
</dbReference>
<dbReference type="PANTHER" id="PTHR11439:SF509">
    <property type="entry name" value="RNA-DIRECTED DNA POLYMERASE"/>
    <property type="match status" value="1"/>
</dbReference>
<comment type="caution">
    <text evidence="2">The sequence shown here is derived from an EMBL/GenBank/DDBJ whole genome shotgun (WGS) entry which is preliminary data.</text>
</comment>
<sequence length="456" mass="51777">MVGTLMYLTANRPDLTFVVCMCARYQAKPTEKHLHSIKRIFKYLRGTINRGLWDPKDSSISLTTYADADHAGCQDTRRNTSGCMQLLGDRLVSWSSKRQKSATISSMEAEYISLSGSCAQVLRMRSQLTDYGLGFNKIPMYYDNKSAISLCCNNYQLTDIFTKALGRERIEFLINKLGMRSFTPETLKQLADEAEEYQNRRDLPRDIPLDSVVVLRYEKRSKSENKGKVPTEMELVLEQTQQGIHKEGHGDFRYSDTKRLSRSDEVLKLKNFKKDAALKLFKSTNQERLNNEFAGELLTLPSGNDPEFEEYLILMTVLCEISTSQSQENVHANQNDLIPPGVENDDSEDEVNELPNLDHQDDPSIPRPPPEPPDVEKCFEPEAGILITKVFKGVSKSHDFMTNILPTHPTLVSDLTFILFLSSFLSFESEDTMFDPSIVTFHKPVAFSMEISCCSP</sequence>
<gene>
    <name evidence="2" type="ORF">Tco_0955649</name>
</gene>
<dbReference type="Proteomes" id="UP001151760">
    <property type="component" value="Unassembled WGS sequence"/>
</dbReference>
<reference evidence="2" key="2">
    <citation type="submission" date="2022-01" db="EMBL/GenBank/DDBJ databases">
        <authorList>
            <person name="Yamashiro T."/>
            <person name="Shiraishi A."/>
            <person name="Satake H."/>
            <person name="Nakayama K."/>
        </authorList>
    </citation>
    <scope>NUCLEOTIDE SEQUENCE</scope>
</reference>
<keyword evidence="3" id="KW-1185">Reference proteome</keyword>
<evidence type="ECO:0000313" key="2">
    <source>
        <dbReference type="EMBL" id="GJT46934.1"/>
    </source>
</evidence>
<protein>
    <recommendedName>
        <fullName evidence="4">Copia protein</fullName>
    </recommendedName>
</protein>
<reference evidence="2" key="1">
    <citation type="journal article" date="2022" name="Int. J. Mol. Sci.">
        <title>Draft Genome of Tanacetum Coccineum: Genomic Comparison of Closely Related Tanacetum-Family Plants.</title>
        <authorList>
            <person name="Yamashiro T."/>
            <person name="Shiraishi A."/>
            <person name="Nakayama K."/>
            <person name="Satake H."/>
        </authorList>
    </citation>
    <scope>NUCLEOTIDE SEQUENCE</scope>
</reference>
<accession>A0ABQ5E7S6</accession>
<evidence type="ECO:0008006" key="4">
    <source>
        <dbReference type="Google" id="ProtNLM"/>
    </source>
</evidence>
<dbReference type="CDD" id="cd09272">
    <property type="entry name" value="RNase_HI_RT_Ty1"/>
    <property type="match status" value="1"/>
</dbReference>